<comment type="caution">
    <text evidence="1">The sequence shown here is derived from an EMBL/GenBank/DDBJ whole genome shotgun (WGS) entry which is preliminary data.</text>
</comment>
<name>A0AAW1LXZ8_POPJA</name>
<sequence>MFVYLKTNDVDFQAQPRQEAPVVIMNRSKLQKKMTFYFRKVNILNFQTICSLPQKHPKFSNHMQPSTKTIKTC</sequence>
<dbReference type="EMBL" id="JASPKY010000082">
    <property type="protein sequence ID" value="KAK9738830.1"/>
    <property type="molecule type" value="Genomic_DNA"/>
</dbReference>
<proteinExistence type="predicted"/>
<evidence type="ECO:0000313" key="1">
    <source>
        <dbReference type="EMBL" id="KAK9738830.1"/>
    </source>
</evidence>
<keyword evidence="2" id="KW-1185">Reference proteome</keyword>
<dbReference type="AlphaFoldDB" id="A0AAW1LXZ8"/>
<gene>
    <name evidence="1" type="ORF">QE152_g9566</name>
</gene>
<protein>
    <submittedName>
        <fullName evidence="1">Uncharacterized protein</fullName>
    </submittedName>
</protein>
<accession>A0AAW1LXZ8</accession>
<organism evidence="1 2">
    <name type="scientific">Popillia japonica</name>
    <name type="common">Japanese beetle</name>
    <dbReference type="NCBI Taxonomy" id="7064"/>
    <lineage>
        <taxon>Eukaryota</taxon>
        <taxon>Metazoa</taxon>
        <taxon>Ecdysozoa</taxon>
        <taxon>Arthropoda</taxon>
        <taxon>Hexapoda</taxon>
        <taxon>Insecta</taxon>
        <taxon>Pterygota</taxon>
        <taxon>Neoptera</taxon>
        <taxon>Endopterygota</taxon>
        <taxon>Coleoptera</taxon>
        <taxon>Polyphaga</taxon>
        <taxon>Scarabaeiformia</taxon>
        <taxon>Scarabaeidae</taxon>
        <taxon>Rutelinae</taxon>
        <taxon>Popillia</taxon>
    </lineage>
</organism>
<dbReference type="Proteomes" id="UP001458880">
    <property type="component" value="Unassembled WGS sequence"/>
</dbReference>
<reference evidence="1 2" key="1">
    <citation type="journal article" date="2024" name="BMC Genomics">
        <title>De novo assembly and annotation of Popillia japonica's genome with initial clues to its potential as an invasive pest.</title>
        <authorList>
            <person name="Cucini C."/>
            <person name="Boschi S."/>
            <person name="Funari R."/>
            <person name="Cardaioli E."/>
            <person name="Iannotti N."/>
            <person name="Marturano G."/>
            <person name="Paoli F."/>
            <person name="Bruttini M."/>
            <person name="Carapelli A."/>
            <person name="Frati F."/>
            <person name="Nardi F."/>
        </authorList>
    </citation>
    <scope>NUCLEOTIDE SEQUENCE [LARGE SCALE GENOMIC DNA]</scope>
    <source>
        <strain evidence="1">DMR45628</strain>
    </source>
</reference>
<evidence type="ECO:0000313" key="2">
    <source>
        <dbReference type="Proteomes" id="UP001458880"/>
    </source>
</evidence>